<dbReference type="GO" id="GO:0004366">
    <property type="term" value="F:glycerol-3-phosphate O-acyltransferase activity"/>
    <property type="evidence" value="ECO:0007669"/>
    <property type="project" value="UniProtKB-EC"/>
</dbReference>
<dbReference type="InterPro" id="IPR045520">
    <property type="entry name" value="GPAT/DHAPAT_C"/>
</dbReference>
<organism evidence="2 3">
    <name type="scientific">Idiomarina baltica</name>
    <dbReference type="NCBI Taxonomy" id="190892"/>
    <lineage>
        <taxon>Bacteria</taxon>
        <taxon>Pseudomonadati</taxon>
        <taxon>Pseudomonadota</taxon>
        <taxon>Gammaproteobacteria</taxon>
        <taxon>Alteromonadales</taxon>
        <taxon>Idiomarinaceae</taxon>
        <taxon>Idiomarina</taxon>
    </lineage>
</organism>
<evidence type="ECO:0000259" key="1">
    <source>
        <dbReference type="Pfam" id="PF19277"/>
    </source>
</evidence>
<dbReference type="Pfam" id="PF19277">
    <property type="entry name" value="GPAT_C"/>
    <property type="match status" value="1"/>
</dbReference>
<dbReference type="AlphaFoldDB" id="A0A348WQV3"/>
<dbReference type="EC" id="2.3.1.15" evidence="2"/>
<dbReference type="EMBL" id="DMUP01000221">
    <property type="protein sequence ID" value="HAR56915.1"/>
    <property type="molecule type" value="Genomic_DNA"/>
</dbReference>
<keyword evidence="2" id="KW-0808">Transferase</keyword>
<gene>
    <name evidence="2" type="ORF">DCR58_09060</name>
</gene>
<proteinExistence type="predicted"/>
<sequence>LDGEMVRAANRETAAWLQLKLLAGSASETLQRYAIVLELLQQAQPIKRAELERQSITLAERLSSIHGIDAPEFYDKKVMTSFIASLKAQSLLQVNDDGDQVAAPEIGPLSDDIDELLDPTILQTIRQSVQQLMVSAD</sequence>
<keyword evidence="2" id="KW-0012">Acyltransferase</keyword>
<evidence type="ECO:0000313" key="2">
    <source>
        <dbReference type="EMBL" id="HAR56915.1"/>
    </source>
</evidence>
<comment type="caution">
    <text evidence="2">The sequence shown here is derived from an EMBL/GenBank/DDBJ whole genome shotgun (WGS) entry which is preliminary data.</text>
</comment>
<accession>A0A348WQV3</accession>
<dbReference type="Proteomes" id="UP000262878">
    <property type="component" value="Unassembled WGS sequence"/>
</dbReference>
<protein>
    <submittedName>
        <fullName evidence="2">Glycerol-3-phosphate 1-O-acyltransferase</fullName>
        <ecNumber evidence="2">2.3.1.15</ecNumber>
    </submittedName>
</protein>
<reference evidence="2 3" key="1">
    <citation type="journal article" date="2018" name="Nat. Biotechnol.">
        <title>A standardized bacterial taxonomy based on genome phylogeny substantially revises the tree of life.</title>
        <authorList>
            <person name="Parks D.H."/>
            <person name="Chuvochina M."/>
            <person name="Waite D.W."/>
            <person name="Rinke C."/>
            <person name="Skarshewski A."/>
            <person name="Chaumeil P.A."/>
            <person name="Hugenholtz P."/>
        </authorList>
    </citation>
    <scope>NUCLEOTIDE SEQUENCE [LARGE SCALE GENOMIC DNA]</scope>
    <source>
        <strain evidence="2">UBA9360</strain>
    </source>
</reference>
<feature type="non-terminal residue" evidence="2">
    <location>
        <position position="1"/>
    </location>
</feature>
<evidence type="ECO:0000313" key="3">
    <source>
        <dbReference type="Proteomes" id="UP000262878"/>
    </source>
</evidence>
<name>A0A348WQV3_9GAMM</name>
<feature type="domain" description="GPAT/DHAPAT C-terminal" evidence="1">
    <location>
        <begin position="11"/>
        <end position="94"/>
    </location>
</feature>